<proteinExistence type="predicted"/>
<name>A0A7M5WU25_9CNID</name>
<dbReference type="Proteomes" id="UP000594262">
    <property type="component" value="Unplaced"/>
</dbReference>
<keyword evidence="2" id="KW-1185">Reference proteome</keyword>
<accession>A0A7M5WU25</accession>
<organism evidence="1 2">
    <name type="scientific">Clytia hemisphaerica</name>
    <dbReference type="NCBI Taxonomy" id="252671"/>
    <lineage>
        <taxon>Eukaryota</taxon>
        <taxon>Metazoa</taxon>
        <taxon>Cnidaria</taxon>
        <taxon>Hydrozoa</taxon>
        <taxon>Hydroidolina</taxon>
        <taxon>Leptothecata</taxon>
        <taxon>Obeliida</taxon>
        <taxon>Clytiidae</taxon>
        <taxon>Clytia</taxon>
    </lineage>
</organism>
<evidence type="ECO:0000313" key="2">
    <source>
        <dbReference type="Proteomes" id="UP000594262"/>
    </source>
</evidence>
<evidence type="ECO:0000313" key="1">
    <source>
        <dbReference type="EnsemblMetazoa" id="CLYHEMP013121.1"/>
    </source>
</evidence>
<dbReference type="AlphaFoldDB" id="A0A7M5WU25"/>
<reference evidence="1" key="1">
    <citation type="submission" date="2021-01" db="UniProtKB">
        <authorList>
            <consortium name="EnsemblMetazoa"/>
        </authorList>
    </citation>
    <scope>IDENTIFICATION</scope>
</reference>
<protein>
    <submittedName>
        <fullName evidence="1">Uncharacterized protein</fullName>
    </submittedName>
</protein>
<dbReference type="EnsemblMetazoa" id="CLYHEMT013121.1">
    <property type="protein sequence ID" value="CLYHEMP013121.1"/>
    <property type="gene ID" value="CLYHEMG013121"/>
</dbReference>
<sequence>MNGQPRQAKSFSSICEGNTAKKIKLMEEKSHAFTESCGKILRKRSLSTPNVSPSHNVERQRLAARRVKKVKRRAKNTNVVQDQRKRYGCCFDSFDIDLTRGIKSPDDSEYEEIDQHMGSFPMFQDSDKESHYRLLYTIPEEEKFYMESSWNLCDLTEGIDNAKYTDDNSNDSFYENENENMYLKCRNNNLEKMDSSLYENEDGFKWKNNDFNASLCGNNEEQGFYEEMFGQYDDDEGGEHVYEYINEEEGVDAVIHNAENSPLVEFLNGQKITDRRNYTNIDLILAPFEKKLNEMRT</sequence>